<dbReference type="GO" id="GO:0009166">
    <property type="term" value="P:nucleotide catabolic process"/>
    <property type="evidence" value="ECO:0007669"/>
    <property type="project" value="InterPro"/>
</dbReference>
<comment type="caution">
    <text evidence="3">The sequence shown here is derived from an EMBL/GenBank/DDBJ whole genome shotgun (WGS) entry which is preliminary data.</text>
</comment>
<dbReference type="InterPro" id="IPR008334">
    <property type="entry name" value="5'-Nucleotdase_C"/>
</dbReference>
<sequence length="389" mass="41055">MRKHVSRFLPLLLALALLTAPAALAVGEDVPGLPQASLTDTAALDLINQVQLSAAGADVSAAALTGDALPQSLSADDLAGVCSANDTLVRVTVTGAELKAYLEWAAACYNQWNSGDIGISFQPERPAHTRDVFAGVDYELDLSKPAGERVQTVRFRGAPLSDDQQLKLVVSSERYAVQLKGQSLISGEYDWSSRQTLGALISDYLAGHAAPAAADGNWSITGVDLSLDSAERATLVALIRSGQLETPYAKSLNLNHYEVKNLLASANNVKLTDLDQFGTAASFADADGVPYFRLRDLAFLFTGSKDQFNVRWDGKVVVQRGQAYDGGVLPLPWSIPASAAAVPPAEITVSVDGADVRVSAIAVDGHYYLSVEGVNALLGTSATVQDKTP</sequence>
<keyword evidence="4" id="KW-1185">Reference proteome</keyword>
<feature type="chain" id="PRO_5035229717" evidence="1">
    <location>
        <begin position="26"/>
        <end position="389"/>
    </location>
</feature>
<dbReference type="InterPro" id="IPR006179">
    <property type="entry name" value="5_nucleotidase/apyrase"/>
</dbReference>
<gene>
    <name evidence="3" type="ORF">H8S57_10485</name>
</gene>
<dbReference type="AlphaFoldDB" id="A0A8J6MF71"/>
<evidence type="ECO:0000313" key="4">
    <source>
        <dbReference type="Proteomes" id="UP000661435"/>
    </source>
</evidence>
<dbReference type="Gene3D" id="3.90.780.10">
    <property type="entry name" value="5'-Nucleotidase, C-terminal domain"/>
    <property type="match status" value="1"/>
</dbReference>
<evidence type="ECO:0000259" key="2">
    <source>
        <dbReference type="Pfam" id="PF02872"/>
    </source>
</evidence>
<name>A0A8J6MF71_9FIRM</name>
<organism evidence="3 4">
    <name type="scientific">Lawsonibacter hominis</name>
    <dbReference type="NCBI Taxonomy" id="2763053"/>
    <lineage>
        <taxon>Bacteria</taxon>
        <taxon>Bacillati</taxon>
        <taxon>Bacillota</taxon>
        <taxon>Clostridia</taxon>
        <taxon>Eubacteriales</taxon>
        <taxon>Oscillospiraceae</taxon>
        <taxon>Lawsonibacter</taxon>
    </lineage>
</organism>
<accession>A0A8J6MF71</accession>
<reference evidence="3" key="1">
    <citation type="submission" date="2020-08" db="EMBL/GenBank/DDBJ databases">
        <title>Genome public.</title>
        <authorList>
            <person name="Liu C."/>
            <person name="Sun Q."/>
        </authorList>
    </citation>
    <scope>NUCLEOTIDE SEQUENCE</scope>
    <source>
        <strain evidence="3">NSJ-51</strain>
    </source>
</reference>
<protein>
    <submittedName>
        <fullName evidence="3">5'-nucleotidase C-terminal domain-containing protein</fullName>
    </submittedName>
</protein>
<dbReference type="EMBL" id="JACOPP010000013">
    <property type="protein sequence ID" value="MBC5734148.1"/>
    <property type="molecule type" value="Genomic_DNA"/>
</dbReference>
<feature type="domain" description="5'-Nucleotidase C-terminal" evidence="2">
    <location>
        <begin position="37"/>
        <end position="172"/>
    </location>
</feature>
<dbReference type="Pfam" id="PF02872">
    <property type="entry name" value="5_nucleotid_C"/>
    <property type="match status" value="1"/>
</dbReference>
<dbReference type="InterPro" id="IPR036907">
    <property type="entry name" value="5'-Nucleotdase_C_sf"/>
</dbReference>
<dbReference type="SUPFAM" id="SSF55816">
    <property type="entry name" value="5'-nucleotidase (syn. UDP-sugar hydrolase), C-terminal domain"/>
    <property type="match status" value="1"/>
</dbReference>
<dbReference type="Proteomes" id="UP000661435">
    <property type="component" value="Unassembled WGS sequence"/>
</dbReference>
<dbReference type="GO" id="GO:0030288">
    <property type="term" value="C:outer membrane-bounded periplasmic space"/>
    <property type="evidence" value="ECO:0007669"/>
    <property type="project" value="TreeGrafter"/>
</dbReference>
<dbReference type="RefSeq" id="WP_186908034.1">
    <property type="nucleotide sequence ID" value="NZ_JACOPP010000013.1"/>
</dbReference>
<dbReference type="PANTHER" id="PTHR11575">
    <property type="entry name" value="5'-NUCLEOTIDASE-RELATED"/>
    <property type="match status" value="1"/>
</dbReference>
<keyword evidence="1" id="KW-0732">Signal</keyword>
<feature type="signal peptide" evidence="1">
    <location>
        <begin position="1"/>
        <end position="25"/>
    </location>
</feature>
<dbReference type="PANTHER" id="PTHR11575:SF6">
    <property type="entry name" value="2',3'-CYCLIC-NUCLEOTIDE 2'-PHOSPHODIESTERASE_3'-NUCLEOTIDASE"/>
    <property type="match status" value="1"/>
</dbReference>
<proteinExistence type="predicted"/>
<evidence type="ECO:0000313" key="3">
    <source>
        <dbReference type="EMBL" id="MBC5734148.1"/>
    </source>
</evidence>
<evidence type="ECO:0000256" key="1">
    <source>
        <dbReference type="SAM" id="SignalP"/>
    </source>
</evidence>
<dbReference type="GO" id="GO:0016787">
    <property type="term" value="F:hydrolase activity"/>
    <property type="evidence" value="ECO:0007669"/>
    <property type="project" value="InterPro"/>
</dbReference>